<sequence length="390" mass="43271">MATGDKQKEFLERIPEEWRAITVRQLQGVRKDIIRRCPSHIAMGGLSQSRFHNRARVSQEATGALGAFLPDSDSAEEQVHVKVEKGAFQEGHAVHISGKDCGVATSITWCSDNWTSVRDWQTPLTPEDVTLYDFNYYRLSPSTVPMGILIVGLTASACGSDDVCLQESTRAKGRVSSVADEEVRILVDRGRFEVGAPITVAGKVVGAPDAFLWNDEVRHCSYVELLTKKPQKPKYFVSHWWGEGVLDFVACLEQHANIHSLGLDAPYWVCAYANDQHELASALGTDPKASSFFRALVGEECRGVLLILNRPRSDDIPAGVPFTRIWCVFEQFVALTSEYSPNLSLDICSWDGKAAQLLVQGLTEAEAKEENFLPGKGYGRKQSREEHFPL</sequence>
<name>A0A812UF54_9DINO</name>
<dbReference type="AlphaFoldDB" id="A0A812UF54"/>
<evidence type="ECO:0000313" key="1">
    <source>
        <dbReference type="EMBL" id="CAE7572270.1"/>
    </source>
</evidence>
<keyword evidence="2" id="KW-1185">Reference proteome</keyword>
<evidence type="ECO:0000313" key="2">
    <source>
        <dbReference type="Proteomes" id="UP000601435"/>
    </source>
</evidence>
<gene>
    <name evidence="1" type="primary">TTLL3D</name>
    <name evidence="1" type="ORF">SNEC2469_LOCUS16702</name>
</gene>
<dbReference type="Proteomes" id="UP000601435">
    <property type="component" value="Unassembled WGS sequence"/>
</dbReference>
<dbReference type="EMBL" id="CAJNJA010027244">
    <property type="protein sequence ID" value="CAE7572270.1"/>
    <property type="molecule type" value="Genomic_DNA"/>
</dbReference>
<organism evidence="1 2">
    <name type="scientific">Symbiodinium necroappetens</name>
    <dbReference type="NCBI Taxonomy" id="1628268"/>
    <lineage>
        <taxon>Eukaryota</taxon>
        <taxon>Sar</taxon>
        <taxon>Alveolata</taxon>
        <taxon>Dinophyceae</taxon>
        <taxon>Suessiales</taxon>
        <taxon>Symbiodiniaceae</taxon>
        <taxon>Symbiodinium</taxon>
    </lineage>
</organism>
<reference evidence="1" key="1">
    <citation type="submission" date="2021-02" db="EMBL/GenBank/DDBJ databases">
        <authorList>
            <person name="Dougan E. K."/>
            <person name="Rhodes N."/>
            <person name="Thang M."/>
            <person name="Chan C."/>
        </authorList>
    </citation>
    <scope>NUCLEOTIDE SEQUENCE</scope>
</reference>
<proteinExistence type="predicted"/>
<protein>
    <submittedName>
        <fullName evidence="1">TTLL3D protein</fullName>
    </submittedName>
</protein>
<comment type="caution">
    <text evidence="1">The sequence shown here is derived from an EMBL/GenBank/DDBJ whole genome shotgun (WGS) entry which is preliminary data.</text>
</comment>
<feature type="non-terminal residue" evidence="1">
    <location>
        <position position="1"/>
    </location>
</feature>
<accession>A0A812UF54</accession>
<dbReference type="OrthoDB" id="426877at2759"/>